<sequence>METTAVKYLAISAAFSLANALALSGCSWAAAQENAASAATFKHPGVLVDLARLNYIKNQVNAGAEPFSSAYEAAKNTAQGSLSYRVQGPPASHVIECGSGSVPDHGCSTEDSDAAAAYTQALLWFISGNATYAKNAIAIMNTYARNLSGGHTGSNAPLQSAWSAEKWPAAAEIIRYTYSGWAAADVAAFQKMLTSQYLPYINNNQGAGKNGNWELSMIDGMLGIAVFTEDKALFASATALWKKWVPAYFYNYAQDGGSPVKFSGSPSNWNGQTVFNAATSGVSQETCRDTQHVQLGMAATFNGAETAYIQGSDLYTPMQARLTTTLEYHARMLQGVRNTSQTDSVPVPAGFPGLCDGSYIPVLKGTMERAYNAYHNRLGVALPQTLKHLVNDVRPQASPDDLHDVILETLTHGGSPAK</sequence>
<gene>
    <name evidence="5" type="ORF">CPter91_3395</name>
</gene>
<dbReference type="Gene3D" id="1.50.10.100">
    <property type="entry name" value="Chondroitin AC/alginate lyase"/>
    <property type="match status" value="1"/>
</dbReference>
<dbReference type="PATRIC" id="fig|279113.9.peg.3353"/>
<dbReference type="KEGG" id="cpra:CPter91_3395"/>
<feature type="domain" description="Alginate lyase" evidence="4">
    <location>
        <begin position="112"/>
        <end position="256"/>
    </location>
</feature>
<evidence type="ECO:0000313" key="5">
    <source>
        <dbReference type="EMBL" id="AMP05721.1"/>
    </source>
</evidence>
<reference evidence="5 6" key="1">
    <citation type="submission" date="2015-11" db="EMBL/GenBank/DDBJ databases">
        <title>Exploring the genomic traits of fungus-feeding bacterial genus Collimonas.</title>
        <authorList>
            <person name="Song C."/>
            <person name="Schmidt R."/>
            <person name="de Jager V."/>
            <person name="Krzyzanowska D."/>
            <person name="Jongedijk E."/>
            <person name="Cankar K."/>
            <person name="Beekwilder J."/>
            <person name="van Veen A."/>
            <person name="de Boer W."/>
            <person name="van Veen J.A."/>
            <person name="Garbeva P."/>
        </authorList>
    </citation>
    <scope>NUCLEOTIDE SEQUENCE [LARGE SCALE GENOMIC DNA]</scope>
    <source>
        <strain evidence="5 6">Ter91</strain>
    </source>
</reference>
<dbReference type="EMBL" id="CP013234">
    <property type="protein sequence ID" value="AMP05721.1"/>
    <property type="molecule type" value="Genomic_DNA"/>
</dbReference>
<evidence type="ECO:0000313" key="6">
    <source>
        <dbReference type="Proteomes" id="UP000074561"/>
    </source>
</evidence>
<dbReference type="InterPro" id="IPR008397">
    <property type="entry name" value="Alginate_lyase_dom"/>
</dbReference>
<dbReference type="Pfam" id="PF05426">
    <property type="entry name" value="Alginate_lyase"/>
    <property type="match status" value="1"/>
</dbReference>
<dbReference type="GO" id="GO:0016829">
    <property type="term" value="F:lyase activity"/>
    <property type="evidence" value="ECO:0007669"/>
    <property type="project" value="UniProtKB-KW"/>
</dbReference>
<name>A0A127Q6R6_9BURK</name>
<dbReference type="STRING" id="279113.CPter91_3395"/>
<proteinExistence type="predicted"/>
<dbReference type="PROSITE" id="PS51257">
    <property type="entry name" value="PROKAR_LIPOPROTEIN"/>
    <property type="match status" value="1"/>
</dbReference>
<dbReference type="GO" id="GO:0042597">
    <property type="term" value="C:periplasmic space"/>
    <property type="evidence" value="ECO:0007669"/>
    <property type="project" value="InterPro"/>
</dbReference>
<dbReference type="Proteomes" id="UP000074561">
    <property type="component" value="Chromosome"/>
</dbReference>
<feature type="signal peptide" evidence="3">
    <location>
        <begin position="1"/>
        <end position="29"/>
    </location>
</feature>
<keyword evidence="1 3" id="KW-0732">Signal</keyword>
<protein>
    <submittedName>
        <fullName evidence="5">Alginate lyase family protein</fullName>
    </submittedName>
</protein>
<evidence type="ECO:0000256" key="3">
    <source>
        <dbReference type="SAM" id="SignalP"/>
    </source>
</evidence>
<keyword evidence="2 5" id="KW-0456">Lyase</keyword>
<accession>A0A127Q6R6</accession>
<dbReference type="SUPFAM" id="SSF48230">
    <property type="entry name" value="Chondroitin AC/alginate lyase"/>
    <property type="match status" value="1"/>
</dbReference>
<evidence type="ECO:0000256" key="1">
    <source>
        <dbReference type="ARBA" id="ARBA00022729"/>
    </source>
</evidence>
<dbReference type="RefSeq" id="WP_061941824.1">
    <property type="nucleotide sequence ID" value="NZ_CP013234.1"/>
</dbReference>
<evidence type="ECO:0000259" key="4">
    <source>
        <dbReference type="Pfam" id="PF05426"/>
    </source>
</evidence>
<feature type="chain" id="PRO_5007277593" evidence="3">
    <location>
        <begin position="30"/>
        <end position="418"/>
    </location>
</feature>
<evidence type="ECO:0000256" key="2">
    <source>
        <dbReference type="ARBA" id="ARBA00023239"/>
    </source>
</evidence>
<dbReference type="AlphaFoldDB" id="A0A127Q6R6"/>
<dbReference type="InterPro" id="IPR008929">
    <property type="entry name" value="Chondroitin_lyas"/>
</dbReference>
<organism evidence="5 6">
    <name type="scientific">Collimonas pratensis</name>
    <dbReference type="NCBI Taxonomy" id="279113"/>
    <lineage>
        <taxon>Bacteria</taxon>
        <taxon>Pseudomonadati</taxon>
        <taxon>Pseudomonadota</taxon>
        <taxon>Betaproteobacteria</taxon>
        <taxon>Burkholderiales</taxon>
        <taxon>Oxalobacteraceae</taxon>
        <taxon>Collimonas</taxon>
    </lineage>
</organism>